<proteinExistence type="predicted"/>
<keyword evidence="1" id="KW-0472">Membrane</keyword>
<dbReference type="OrthoDB" id="582127at2"/>
<keyword evidence="1" id="KW-0812">Transmembrane</keyword>
<feature type="transmembrane region" description="Helical" evidence="1">
    <location>
        <begin position="94"/>
        <end position="115"/>
    </location>
</feature>
<feature type="transmembrane region" description="Helical" evidence="1">
    <location>
        <begin position="64"/>
        <end position="82"/>
    </location>
</feature>
<organism evidence="2 3">
    <name type="scientific">[Phormidium ambiguum] IAM M-71</name>
    <dbReference type="NCBI Taxonomy" id="454136"/>
    <lineage>
        <taxon>Bacteria</taxon>
        <taxon>Bacillati</taxon>
        <taxon>Cyanobacteriota</taxon>
        <taxon>Cyanophyceae</taxon>
        <taxon>Oscillatoriophycideae</taxon>
        <taxon>Aerosakkonematales</taxon>
        <taxon>Aerosakkonemataceae</taxon>
        <taxon>Floridanema</taxon>
    </lineage>
</organism>
<dbReference type="Proteomes" id="UP000185860">
    <property type="component" value="Unassembled WGS sequence"/>
</dbReference>
<dbReference type="EMBL" id="MRCE01000004">
    <property type="protein sequence ID" value="OKH39770.1"/>
    <property type="molecule type" value="Genomic_DNA"/>
</dbReference>
<comment type="caution">
    <text evidence="2">The sequence shown here is derived from an EMBL/GenBank/DDBJ whole genome shotgun (WGS) entry which is preliminary data.</text>
</comment>
<keyword evidence="1" id="KW-1133">Transmembrane helix</keyword>
<dbReference type="STRING" id="454136.NIES2119_05865"/>
<evidence type="ECO:0000313" key="3">
    <source>
        <dbReference type="Proteomes" id="UP000185860"/>
    </source>
</evidence>
<accession>A0A1U7IQT4</accession>
<reference evidence="2 3" key="1">
    <citation type="submission" date="2016-11" db="EMBL/GenBank/DDBJ databases">
        <title>Draft Genome Sequences of Nine Cyanobacterial Strains from Diverse Habitats.</title>
        <authorList>
            <person name="Zhu T."/>
            <person name="Hou S."/>
            <person name="Lu X."/>
            <person name="Hess W.R."/>
        </authorList>
    </citation>
    <scope>NUCLEOTIDE SEQUENCE [LARGE SCALE GENOMIC DNA]</scope>
    <source>
        <strain evidence="2 3">IAM M-71</strain>
    </source>
</reference>
<feature type="transmembrane region" description="Helical" evidence="1">
    <location>
        <begin position="130"/>
        <end position="152"/>
    </location>
</feature>
<dbReference type="AlphaFoldDB" id="A0A1U7IQT4"/>
<evidence type="ECO:0000313" key="2">
    <source>
        <dbReference type="EMBL" id="OKH39770.1"/>
    </source>
</evidence>
<feature type="transmembrane region" description="Helical" evidence="1">
    <location>
        <begin position="39"/>
        <end position="58"/>
    </location>
</feature>
<gene>
    <name evidence="2" type="ORF">NIES2119_05865</name>
</gene>
<protein>
    <submittedName>
        <fullName evidence="2">Uncharacterized protein</fullName>
    </submittedName>
</protein>
<sequence length="196" mass="20569">MQNYPKVSGPQQSLLLLAGTLVGVALTLMVITQLPIGHATMVSSIGLASLIVACAYISNPLYWWIGVGAIAGIIIGLGGIMAEHLAAEKEPIDLHLRLIMVVGQALAGFISGVLLGRRLPHAHLPTLKDFLSSLSAVTVGLFAVVVTGRFIIDGLEPARTLSSRLSASTTILITLLAMPGALGYLLSQRRQPSSNQ</sequence>
<name>A0A1U7IQT4_9CYAN</name>
<evidence type="ECO:0000256" key="1">
    <source>
        <dbReference type="SAM" id="Phobius"/>
    </source>
</evidence>
<feature type="transmembrane region" description="Helical" evidence="1">
    <location>
        <begin position="12"/>
        <end position="32"/>
    </location>
</feature>
<dbReference type="RefSeq" id="WP_073592492.1">
    <property type="nucleotide sequence ID" value="NZ_MRCE01000004.1"/>
</dbReference>
<feature type="transmembrane region" description="Helical" evidence="1">
    <location>
        <begin position="164"/>
        <end position="186"/>
    </location>
</feature>